<dbReference type="AlphaFoldDB" id="A0A9W7BUI9"/>
<dbReference type="InterPro" id="IPR017930">
    <property type="entry name" value="Myb_dom"/>
</dbReference>
<dbReference type="PROSITE" id="PS50090">
    <property type="entry name" value="MYB_LIKE"/>
    <property type="match status" value="2"/>
</dbReference>
<reference evidence="4" key="1">
    <citation type="journal article" date="2023" name="Commun. Biol.">
        <title>Genome analysis of Parmales, the sister group of diatoms, reveals the evolutionary specialization of diatoms from phago-mixotrophs to photoautotrophs.</title>
        <authorList>
            <person name="Ban H."/>
            <person name="Sato S."/>
            <person name="Yoshikawa S."/>
            <person name="Yamada K."/>
            <person name="Nakamura Y."/>
            <person name="Ichinomiya M."/>
            <person name="Sato N."/>
            <person name="Blanc-Mathieu R."/>
            <person name="Endo H."/>
            <person name="Kuwata A."/>
            <person name="Ogata H."/>
        </authorList>
    </citation>
    <scope>NUCLEOTIDE SEQUENCE [LARGE SCALE GENOMIC DNA]</scope>
</reference>
<dbReference type="InterPro" id="IPR001005">
    <property type="entry name" value="SANT/Myb"/>
</dbReference>
<feature type="domain" description="HTH myb-type" evidence="2">
    <location>
        <begin position="25"/>
        <end position="70"/>
    </location>
</feature>
<comment type="caution">
    <text evidence="3">The sequence shown here is derived from an EMBL/GenBank/DDBJ whole genome shotgun (WGS) entry which is preliminary data.</text>
</comment>
<gene>
    <name evidence="3" type="ORF">TL16_g12979</name>
</gene>
<dbReference type="GO" id="GO:0000981">
    <property type="term" value="F:DNA-binding transcription factor activity, RNA polymerase II-specific"/>
    <property type="evidence" value="ECO:0007669"/>
    <property type="project" value="TreeGrafter"/>
</dbReference>
<dbReference type="GO" id="GO:0000978">
    <property type="term" value="F:RNA polymerase II cis-regulatory region sequence-specific DNA binding"/>
    <property type="evidence" value="ECO:0007669"/>
    <property type="project" value="TreeGrafter"/>
</dbReference>
<evidence type="ECO:0000259" key="2">
    <source>
        <dbReference type="PROSITE" id="PS51294"/>
    </source>
</evidence>
<organism evidence="3 4">
    <name type="scientific">Triparma laevis f. inornata</name>
    <dbReference type="NCBI Taxonomy" id="1714386"/>
    <lineage>
        <taxon>Eukaryota</taxon>
        <taxon>Sar</taxon>
        <taxon>Stramenopiles</taxon>
        <taxon>Ochrophyta</taxon>
        <taxon>Bolidophyceae</taxon>
        <taxon>Parmales</taxon>
        <taxon>Triparmaceae</taxon>
        <taxon>Triparma</taxon>
    </lineage>
</organism>
<feature type="domain" description="Myb-like" evidence="1">
    <location>
        <begin position="25"/>
        <end position="70"/>
    </location>
</feature>
<dbReference type="Pfam" id="PF00249">
    <property type="entry name" value="Myb_DNA-binding"/>
    <property type="match status" value="1"/>
</dbReference>
<dbReference type="Gene3D" id="1.10.10.60">
    <property type="entry name" value="Homeodomain-like"/>
    <property type="match status" value="2"/>
</dbReference>
<feature type="domain" description="HTH myb-type" evidence="2">
    <location>
        <begin position="1"/>
        <end position="20"/>
    </location>
</feature>
<dbReference type="CDD" id="cd00167">
    <property type="entry name" value="SANT"/>
    <property type="match status" value="2"/>
</dbReference>
<evidence type="ECO:0000313" key="4">
    <source>
        <dbReference type="Proteomes" id="UP001162640"/>
    </source>
</evidence>
<sequence length="70" mass="7909">WGNLAMKMPGRTSKQCRERWCHALDPKIVKGSYTADEDKIILTLQGKLGNRWATIAKSLPGRTENAVKIR</sequence>
<dbReference type="PANTHER" id="PTHR45614:SF241">
    <property type="entry name" value="MYB-LIKE DNA-BINDING PROTEIN"/>
    <property type="match status" value="1"/>
</dbReference>
<dbReference type="InterPro" id="IPR050560">
    <property type="entry name" value="MYB_TF"/>
</dbReference>
<protein>
    <submittedName>
        <fullName evidence="3">Uncharacterized protein</fullName>
    </submittedName>
</protein>
<feature type="non-terminal residue" evidence="3">
    <location>
        <position position="1"/>
    </location>
</feature>
<dbReference type="GO" id="GO:0005634">
    <property type="term" value="C:nucleus"/>
    <property type="evidence" value="ECO:0007669"/>
    <property type="project" value="TreeGrafter"/>
</dbReference>
<dbReference type="InterPro" id="IPR009057">
    <property type="entry name" value="Homeodomain-like_sf"/>
</dbReference>
<dbReference type="SUPFAM" id="SSF46689">
    <property type="entry name" value="Homeodomain-like"/>
    <property type="match status" value="1"/>
</dbReference>
<evidence type="ECO:0000313" key="3">
    <source>
        <dbReference type="EMBL" id="GMH94696.1"/>
    </source>
</evidence>
<dbReference type="PROSITE" id="PS51294">
    <property type="entry name" value="HTH_MYB"/>
    <property type="match status" value="2"/>
</dbReference>
<name>A0A9W7BUI9_9STRA</name>
<accession>A0A9W7BUI9</accession>
<proteinExistence type="predicted"/>
<dbReference type="EMBL" id="BLQM01000568">
    <property type="protein sequence ID" value="GMH94696.1"/>
    <property type="molecule type" value="Genomic_DNA"/>
</dbReference>
<dbReference type="PANTHER" id="PTHR45614">
    <property type="entry name" value="MYB PROTEIN-RELATED"/>
    <property type="match status" value="1"/>
</dbReference>
<feature type="non-terminal residue" evidence="3">
    <location>
        <position position="70"/>
    </location>
</feature>
<feature type="domain" description="Myb-like" evidence="1">
    <location>
        <begin position="1"/>
        <end position="24"/>
    </location>
</feature>
<evidence type="ECO:0000259" key="1">
    <source>
        <dbReference type="PROSITE" id="PS50090"/>
    </source>
</evidence>
<dbReference type="Proteomes" id="UP001162640">
    <property type="component" value="Unassembled WGS sequence"/>
</dbReference>